<protein>
    <recommendedName>
        <fullName evidence="1">Ig-like domain-containing protein</fullName>
    </recommendedName>
</protein>
<evidence type="ECO:0000259" key="1">
    <source>
        <dbReference type="PROSITE" id="PS50835"/>
    </source>
</evidence>
<dbReference type="Pfam" id="PF07686">
    <property type="entry name" value="V-set"/>
    <property type="match status" value="1"/>
</dbReference>
<evidence type="ECO:0000313" key="3">
    <source>
        <dbReference type="Proteomes" id="UP000000311"/>
    </source>
</evidence>
<evidence type="ECO:0000313" key="2">
    <source>
        <dbReference type="EMBL" id="EFN73632.1"/>
    </source>
</evidence>
<dbReference type="InterPro" id="IPR003599">
    <property type="entry name" value="Ig_sub"/>
</dbReference>
<dbReference type="InParanoid" id="E1ZYU2"/>
<dbReference type="InterPro" id="IPR003598">
    <property type="entry name" value="Ig_sub2"/>
</dbReference>
<dbReference type="SUPFAM" id="SSF48726">
    <property type="entry name" value="Immunoglobulin"/>
    <property type="match status" value="1"/>
</dbReference>
<keyword evidence="3" id="KW-1185">Reference proteome</keyword>
<dbReference type="GO" id="GO:0050808">
    <property type="term" value="P:synapse organization"/>
    <property type="evidence" value="ECO:0007669"/>
    <property type="project" value="TreeGrafter"/>
</dbReference>
<dbReference type="InterPro" id="IPR013783">
    <property type="entry name" value="Ig-like_fold"/>
</dbReference>
<dbReference type="PROSITE" id="PS50835">
    <property type="entry name" value="IG_LIKE"/>
    <property type="match status" value="1"/>
</dbReference>
<dbReference type="AlphaFoldDB" id="E1ZYU2"/>
<dbReference type="STRING" id="104421.E1ZYU2"/>
<dbReference type="PANTHER" id="PTHR23279:SF5">
    <property type="entry name" value="DEFECTIVE PROBOSCIS EXTENSION RESPONSE 8, ISOFORM A"/>
    <property type="match status" value="1"/>
</dbReference>
<dbReference type="InterPro" id="IPR007110">
    <property type="entry name" value="Ig-like_dom"/>
</dbReference>
<sequence>MESSAAQSAYPYAPSGVPNGRRSHLLYGASRSIAFEKPQKQQSCLKFRLASQGIAYESRVSMVDTFQERIMPEIDPYFDTTMISNITGLAGDTVQLGCRVKNLGNRTVSWVRHRDIHLLTVGTYTYTSDQRFEAMHNKLHTDEWILKIRYPQRKDSGTYECQISTTPPIGHPVHLIIVVYVSETLFHSLPAPELMPSTLAGNANMVGASSVTK</sequence>
<name>E1ZYU2_CAMFO</name>
<dbReference type="SMART" id="SM00408">
    <property type="entry name" value="IGc2"/>
    <property type="match status" value="1"/>
</dbReference>
<organism evidence="3">
    <name type="scientific">Camponotus floridanus</name>
    <name type="common">Florida carpenter ant</name>
    <dbReference type="NCBI Taxonomy" id="104421"/>
    <lineage>
        <taxon>Eukaryota</taxon>
        <taxon>Metazoa</taxon>
        <taxon>Ecdysozoa</taxon>
        <taxon>Arthropoda</taxon>
        <taxon>Hexapoda</taxon>
        <taxon>Insecta</taxon>
        <taxon>Pterygota</taxon>
        <taxon>Neoptera</taxon>
        <taxon>Endopterygota</taxon>
        <taxon>Hymenoptera</taxon>
        <taxon>Apocrita</taxon>
        <taxon>Aculeata</taxon>
        <taxon>Formicoidea</taxon>
        <taxon>Formicidae</taxon>
        <taxon>Formicinae</taxon>
        <taxon>Camponotus</taxon>
    </lineage>
</organism>
<accession>E1ZYU2</accession>
<dbReference type="Proteomes" id="UP000000311">
    <property type="component" value="Unassembled WGS sequence"/>
</dbReference>
<gene>
    <name evidence="2" type="ORF">EAG_08429</name>
</gene>
<dbReference type="EMBL" id="GL435242">
    <property type="protein sequence ID" value="EFN73632.1"/>
    <property type="molecule type" value="Genomic_DNA"/>
</dbReference>
<dbReference type="PANTHER" id="PTHR23279">
    <property type="entry name" value="DEFECTIVE PROBOSCIS EXTENSION RESPONSE DPR -RELATED"/>
    <property type="match status" value="1"/>
</dbReference>
<reference evidence="2 3" key="1">
    <citation type="journal article" date="2010" name="Science">
        <title>Genomic comparison of the ants Camponotus floridanus and Harpegnathos saltator.</title>
        <authorList>
            <person name="Bonasio R."/>
            <person name="Zhang G."/>
            <person name="Ye C."/>
            <person name="Mutti N.S."/>
            <person name="Fang X."/>
            <person name="Qin N."/>
            <person name="Donahue G."/>
            <person name="Yang P."/>
            <person name="Li Q."/>
            <person name="Li C."/>
            <person name="Zhang P."/>
            <person name="Huang Z."/>
            <person name="Berger S.L."/>
            <person name="Reinberg D."/>
            <person name="Wang J."/>
            <person name="Liebig J."/>
        </authorList>
    </citation>
    <scope>NUCLEOTIDE SEQUENCE [LARGE SCALE GENOMIC DNA]</scope>
    <source>
        <strain evidence="3">C129</strain>
    </source>
</reference>
<dbReference type="InterPro" id="IPR037448">
    <property type="entry name" value="Zig-8"/>
</dbReference>
<feature type="domain" description="Ig-like" evidence="1">
    <location>
        <begin position="76"/>
        <end position="164"/>
    </location>
</feature>
<dbReference type="Gene3D" id="2.60.40.10">
    <property type="entry name" value="Immunoglobulins"/>
    <property type="match status" value="1"/>
</dbReference>
<proteinExistence type="predicted"/>
<dbReference type="InterPro" id="IPR013106">
    <property type="entry name" value="Ig_V-set"/>
</dbReference>
<dbReference type="OrthoDB" id="5969816at2759"/>
<dbReference type="GO" id="GO:0032589">
    <property type="term" value="C:neuron projection membrane"/>
    <property type="evidence" value="ECO:0007669"/>
    <property type="project" value="TreeGrafter"/>
</dbReference>
<dbReference type="SMART" id="SM00409">
    <property type="entry name" value="IG"/>
    <property type="match status" value="1"/>
</dbReference>
<dbReference type="InterPro" id="IPR036179">
    <property type="entry name" value="Ig-like_dom_sf"/>
</dbReference>
<dbReference type="FunFam" id="2.60.40.10:FF:000129">
    <property type="entry name" value="CLUMA_CG018772, isoform A"/>
    <property type="match status" value="1"/>
</dbReference>